<sequence length="245" mass="28292">MFLKKIVKIYLPFLFVELLSLPLWNNISFKKIFLDFTLIKPVSSFAWYMNYLMVCYILFYCVMIAKERKRLTDKNVLGLFLFLFVVWFVLESTILVNPDIPILKSRQMLSFVFGIYLAMKKIKNIPLNIGIVNIVIGIGMMVTTQIPTVKSLSFISYNLLSLGTVFPLAIGGVSITNRCKHLFKNKLLIFISIISYELYLIHQYSIYIFMEVSGIKAVVIFLSITIIFACLLYQISNVVSKKIIK</sequence>
<accession>A0A844BRW8</accession>
<keyword evidence="1" id="KW-0812">Transmembrane</keyword>
<proteinExistence type="predicted"/>
<protein>
    <submittedName>
        <fullName evidence="3">Acyltransferase family protein</fullName>
    </submittedName>
</protein>
<feature type="transmembrane region" description="Helical" evidence="1">
    <location>
        <begin position="7"/>
        <end position="25"/>
    </location>
</feature>
<evidence type="ECO:0000313" key="3">
    <source>
        <dbReference type="EMBL" id="MRI80822.1"/>
    </source>
</evidence>
<gene>
    <name evidence="3" type="ORF">GIY11_02105</name>
</gene>
<keyword evidence="1" id="KW-0472">Membrane</keyword>
<dbReference type="GO" id="GO:0016747">
    <property type="term" value="F:acyltransferase activity, transferring groups other than amino-acyl groups"/>
    <property type="evidence" value="ECO:0007669"/>
    <property type="project" value="InterPro"/>
</dbReference>
<feature type="transmembrane region" description="Helical" evidence="1">
    <location>
        <begin position="154"/>
        <end position="175"/>
    </location>
</feature>
<reference evidence="3 4" key="1">
    <citation type="submission" date="2019-11" db="EMBL/GenBank/DDBJ databases">
        <title>Characterisation of Fundicoccus ignavus gen. nov. sp. nov., a novel genus of the family Aerococcaceae isolated from bulk tank milk.</title>
        <authorList>
            <person name="Siebert A."/>
            <person name="Huptas C."/>
            <person name="Wenning M."/>
            <person name="Scherer S."/>
            <person name="Doll E.V."/>
        </authorList>
    </citation>
    <scope>NUCLEOTIDE SEQUENCE [LARGE SCALE GENOMIC DNA]</scope>
    <source>
        <strain evidence="3 4">DSM 109653</strain>
    </source>
</reference>
<dbReference type="Proteomes" id="UP000469870">
    <property type="component" value="Unassembled WGS sequence"/>
</dbReference>
<feature type="transmembrane region" description="Helical" evidence="1">
    <location>
        <begin position="77"/>
        <end position="96"/>
    </location>
</feature>
<keyword evidence="1" id="KW-1133">Transmembrane helix</keyword>
<name>A0A844BRW8_9LACT</name>
<feature type="transmembrane region" description="Helical" evidence="1">
    <location>
        <begin position="187"/>
        <end position="209"/>
    </location>
</feature>
<dbReference type="Pfam" id="PF01757">
    <property type="entry name" value="Acyl_transf_3"/>
    <property type="match status" value="1"/>
</dbReference>
<feature type="transmembrane region" description="Helical" evidence="1">
    <location>
        <begin position="125"/>
        <end position="142"/>
    </location>
</feature>
<dbReference type="EMBL" id="WJQR01000002">
    <property type="protein sequence ID" value="MRI80822.1"/>
    <property type="molecule type" value="Genomic_DNA"/>
</dbReference>
<dbReference type="AlphaFoldDB" id="A0A844BRW8"/>
<dbReference type="InterPro" id="IPR002656">
    <property type="entry name" value="Acyl_transf_3_dom"/>
</dbReference>
<feature type="domain" description="Acyltransferase 3" evidence="2">
    <location>
        <begin position="2"/>
        <end position="233"/>
    </location>
</feature>
<organism evidence="3 4">
    <name type="scientific">Fundicoccus ignavus</name>
    <dbReference type="NCBI Taxonomy" id="2664442"/>
    <lineage>
        <taxon>Bacteria</taxon>
        <taxon>Bacillati</taxon>
        <taxon>Bacillota</taxon>
        <taxon>Bacilli</taxon>
        <taxon>Lactobacillales</taxon>
        <taxon>Aerococcaceae</taxon>
        <taxon>Fundicoccus</taxon>
    </lineage>
</organism>
<feature type="transmembrane region" description="Helical" evidence="1">
    <location>
        <begin position="102"/>
        <end position="118"/>
    </location>
</feature>
<keyword evidence="3" id="KW-0808">Transferase</keyword>
<evidence type="ECO:0000256" key="1">
    <source>
        <dbReference type="SAM" id="Phobius"/>
    </source>
</evidence>
<feature type="transmembrane region" description="Helical" evidence="1">
    <location>
        <begin position="45"/>
        <end position="65"/>
    </location>
</feature>
<keyword evidence="3" id="KW-0012">Acyltransferase</keyword>
<comment type="caution">
    <text evidence="3">The sequence shown here is derived from an EMBL/GenBank/DDBJ whole genome shotgun (WGS) entry which is preliminary data.</text>
</comment>
<feature type="transmembrane region" description="Helical" evidence="1">
    <location>
        <begin position="215"/>
        <end position="235"/>
    </location>
</feature>
<evidence type="ECO:0000313" key="4">
    <source>
        <dbReference type="Proteomes" id="UP000469870"/>
    </source>
</evidence>
<evidence type="ECO:0000259" key="2">
    <source>
        <dbReference type="Pfam" id="PF01757"/>
    </source>
</evidence>